<organism evidence="1">
    <name type="scientific">Borely moumouvirus</name>
    <dbReference type="NCBI Taxonomy" id="2712067"/>
    <lineage>
        <taxon>Viruses</taxon>
        <taxon>Varidnaviria</taxon>
        <taxon>Bamfordvirae</taxon>
        <taxon>Nucleocytoviricota</taxon>
        <taxon>Megaviricetes</taxon>
        <taxon>Imitervirales</taxon>
        <taxon>Mimiviridae</taxon>
        <taxon>Megamimivirinae</taxon>
        <taxon>Moumouvirus</taxon>
    </lineage>
</organism>
<accession>A0A6G6ACF0</accession>
<evidence type="ECO:0000313" key="1">
    <source>
        <dbReference type="EMBL" id="QID06529.1"/>
    </source>
</evidence>
<proteinExistence type="predicted"/>
<reference evidence="1" key="1">
    <citation type="submission" date="2019-07" db="EMBL/GenBank/DDBJ databases">
        <title>The discovery of a new lineage B mimivirus raises questions about particles surface fibrils.</title>
        <authorList>
            <person name="Silva L.K.S."/>
            <person name="Rodrigues R.A.L."/>
            <person name="Andrade A.C.S.P."/>
            <person name="Hikida H."/>
            <person name="Andreani J."/>
            <person name="Levasseur A."/>
            <person name="La Scola B."/>
            <person name="Abrahao J.S."/>
        </authorList>
    </citation>
    <scope>NUCLEOTIDE SEQUENCE</scope>
    <source>
        <strain evidence="1">B60</strain>
    </source>
</reference>
<name>A0A6G6ACF0_9VIRU</name>
<evidence type="ECO:0008006" key="2">
    <source>
        <dbReference type="Google" id="ProtNLM"/>
    </source>
</evidence>
<dbReference type="EMBL" id="MN175499">
    <property type="protein sequence ID" value="QID06529.1"/>
    <property type="molecule type" value="Genomic_DNA"/>
</dbReference>
<sequence>MEYNILKPDFYNHLEVVLYNGPPNTIYGKFRGYVGYGKIGCEEGIIKALKECSSAHNLFNNIINPSDNVIIEYLKREKYSFHEIKNTSKRVIKFAITQDHERFPKYKHLFNENEILELLETCPDIIKYIEKPTYLMCRIAVEKNGWCIEYINNPSLELCKLAVKKNPMTICYINKNKQTPELCKNAINNICLKTDNCYLNSDILKNLNYIDDEIIDKIIDSKFLSTEFNYIPKKYLTEERVRKCVINCPECIKYMDELTQDLCDQAFDNDSNVIKYIPHEFQTITMTNFIKNNNKYELIPFIKDLDQNYCDRMFNHYESNIKYIPFKFQTKNMCLKVIERDYNHLKYCGHIDNDILNAVFKSRQLQNTPKKDRFNFIKYYKNDVLLRIIKVRPFLISVLPEEKQSDEIIRTALNLNGYALEYVKNKRFEYVEIALKNQPKAIKHIN</sequence>
<protein>
    <recommendedName>
        <fullName evidence="2">DUF4116 domain-containing protein</fullName>
    </recommendedName>
</protein>